<proteinExistence type="predicted"/>
<keyword evidence="3" id="KW-1185">Reference proteome</keyword>
<evidence type="ECO:0000313" key="2">
    <source>
        <dbReference type="EMBL" id="TPP62863.1"/>
    </source>
</evidence>
<name>A0A504YNI7_FASGI</name>
<accession>A0A504YNI7</accession>
<dbReference type="EMBL" id="SUNJ01006361">
    <property type="protein sequence ID" value="TPP62863.1"/>
    <property type="molecule type" value="Genomic_DNA"/>
</dbReference>
<dbReference type="Proteomes" id="UP000316759">
    <property type="component" value="Unassembled WGS sequence"/>
</dbReference>
<protein>
    <submittedName>
        <fullName evidence="2">Uncharacterized protein</fullName>
    </submittedName>
</protein>
<organism evidence="2 3">
    <name type="scientific">Fasciola gigantica</name>
    <name type="common">Giant liver fluke</name>
    <dbReference type="NCBI Taxonomy" id="46835"/>
    <lineage>
        <taxon>Eukaryota</taxon>
        <taxon>Metazoa</taxon>
        <taxon>Spiralia</taxon>
        <taxon>Lophotrochozoa</taxon>
        <taxon>Platyhelminthes</taxon>
        <taxon>Trematoda</taxon>
        <taxon>Digenea</taxon>
        <taxon>Plagiorchiida</taxon>
        <taxon>Echinostomata</taxon>
        <taxon>Echinostomatoidea</taxon>
        <taxon>Fasciolidae</taxon>
        <taxon>Fasciola</taxon>
    </lineage>
</organism>
<gene>
    <name evidence="2" type="ORF">FGIG_03097</name>
</gene>
<reference evidence="2 3" key="1">
    <citation type="submission" date="2019-04" db="EMBL/GenBank/DDBJ databases">
        <title>Annotation for the trematode Fasciola gigantica.</title>
        <authorList>
            <person name="Choi Y.-J."/>
        </authorList>
    </citation>
    <scope>NUCLEOTIDE SEQUENCE [LARGE SCALE GENOMIC DNA]</scope>
    <source>
        <strain evidence="2">Uganda_cow_1</strain>
    </source>
</reference>
<feature type="region of interest" description="Disordered" evidence="1">
    <location>
        <begin position="126"/>
        <end position="196"/>
    </location>
</feature>
<evidence type="ECO:0000313" key="3">
    <source>
        <dbReference type="Proteomes" id="UP000316759"/>
    </source>
</evidence>
<evidence type="ECO:0000256" key="1">
    <source>
        <dbReference type="SAM" id="MobiDB-lite"/>
    </source>
</evidence>
<dbReference type="AlphaFoldDB" id="A0A504YNI7"/>
<feature type="compositionally biased region" description="Polar residues" evidence="1">
    <location>
        <begin position="137"/>
        <end position="157"/>
    </location>
</feature>
<comment type="caution">
    <text evidence="2">The sequence shown here is derived from an EMBL/GenBank/DDBJ whole genome shotgun (WGS) entry which is preliminary data.</text>
</comment>
<sequence length="355" mass="40868">MSRCRTIPIMIPSVVEQVLTAWKAYWNSNPHQPCSWTPFPFRIFQPSFARLYQHNHWPGKCLACRRSSRMRSNSHGGYERTRNENLTEKEEEVWIRERRRDKMVCVKRTKQIYKKYEQMWTHGKTMNTHDVYPRSGDSPTNVTPSLKTCQPKSNRSNRLPPISPRPNSVPKTPQSAVPKTPASVTTIRSRSSSQGIRRELSCKGSMVLIPTATGTYSAPSHLPDIGTKVLLNIDPRECVIQVMLDEKAVLSSLQAFCDFQTELIRLSYERVVVVDQLDNLAPMLINQQNTSLGGNTSVISKEKILEEEEEGCEYEVTTRVEHSFHFPSEFYLFRATRVKQLESVVYIHVPRLMPK</sequence>
<dbReference type="OrthoDB" id="6232687at2759"/>
<feature type="compositionally biased region" description="Polar residues" evidence="1">
    <location>
        <begin position="165"/>
        <end position="186"/>
    </location>
</feature>